<comment type="subcellular location">
    <subcellularLocation>
        <location evidence="1">Membrane</location>
        <topology evidence="1">Multi-pass membrane protein</topology>
    </subcellularLocation>
</comment>
<feature type="transmembrane region" description="Helical" evidence="6">
    <location>
        <begin position="145"/>
        <end position="168"/>
    </location>
</feature>
<feature type="transmembrane region" description="Helical" evidence="6">
    <location>
        <begin position="351"/>
        <end position="373"/>
    </location>
</feature>
<name>A0A2U1JP98_9FLAO</name>
<sequence length="444" mass="48495">MMEKPKLNFWQIWNLSFGFLGVQIGYSLQNGNTSRILEALGADVHSIGYFWLAAPLAGLVVQPIIGLSSDKTWTRLGRRIPFIFGGAIVSALAMFFMPNAENFTYLLPPLVFGATMLLLMDTSFNVTMQPFRALVGDMVNDEQRNLGYSLQSALINFGAVFGSMLPWILAKAGVANVPAEGEKVAASVIWSFYIGGAILLITVLWTVFRTKEYGPKEHALYNKIDLEAKETKEKTSIFKLIGNAPKIFWQLGFVQFFSWFALFLMWVYTTRAIANQVWGPEAIDPKSIGFNEAGDWTGVLFAFYSAVAAIYSLLIPKIAKSLGRKKTYSFSLLLGGIGLMSMFLVHDKNILLLSISGVGLAWAAILAMPYAMLSGSLPADKMGVYMGLFNATITLPQIAAGILGSTLIAFFGGNPMVIIVIAGVSMLTAGLAVFFVKENLSTVK</sequence>
<evidence type="ECO:0000313" key="8">
    <source>
        <dbReference type="EMBL" id="PWA06962.1"/>
    </source>
</evidence>
<feature type="transmembrane region" description="Helical" evidence="6">
    <location>
        <begin position="327"/>
        <end position="345"/>
    </location>
</feature>
<feature type="transmembrane region" description="Helical" evidence="6">
    <location>
        <begin position="12"/>
        <end position="29"/>
    </location>
</feature>
<dbReference type="GO" id="GO:0022857">
    <property type="term" value="F:transmembrane transporter activity"/>
    <property type="evidence" value="ECO:0007669"/>
    <property type="project" value="InterPro"/>
</dbReference>
<dbReference type="InterPro" id="IPR020846">
    <property type="entry name" value="MFS_dom"/>
</dbReference>
<feature type="transmembrane region" description="Helical" evidence="6">
    <location>
        <begin position="416"/>
        <end position="436"/>
    </location>
</feature>
<feature type="transmembrane region" description="Helical" evidence="6">
    <location>
        <begin position="80"/>
        <end position="97"/>
    </location>
</feature>
<feature type="transmembrane region" description="Helical" evidence="6">
    <location>
        <begin position="247"/>
        <end position="268"/>
    </location>
</feature>
<dbReference type="EMBL" id="QCZI01000002">
    <property type="protein sequence ID" value="PWA06962.1"/>
    <property type="molecule type" value="Genomic_DNA"/>
</dbReference>
<reference evidence="8 9" key="1">
    <citation type="submission" date="2018-04" db="EMBL/GenBank/DDBJ databases">
        <title>Flavobacterium sp. nov., isolated from glacier ice.</title>
        <authorList>
            <person name="Liu Q."/>
            <person name="Xin Y.-H."/>
        </authorList>
    </citation>
    <scope>NUCLEOTIDE SEQUENCE [LARGE SCALE GENOMIC DNA]</scope>
    <source>
        <strain evidence="8 9">RB1R5</strain>
    </source>
</reference>
<keyword evidence="4 6" id="KW-1133">Transmembrane helix</keyword>
<dbReference type="SUPFAM" id="SSF103473">
    <property type="entry name" value="MFS general substrate transporter"/>
    <property type="match status" value="1"/>
</dbReference>
<feature type="transmembrane region" description="Helical" evidence="6">
    <location>
        <begin position="49"/>
        <end position="68"/>
    </location>
</feature>
<feature type="transmembrane region" description="Helical" evidence="6">
    <location>
        <begin position="103"/>
        <end position="124"/>
    </location>
</feature>
<dbReference type="InterPro" id="IPR036259">
    <property type="entry name" value="MFS_trans_sf"/>
</dbReference>
<evidence type="ECO:0000256" key="4">
    <source>
        <dbReference type="ARBA" id="ARBA00022989"/>
    </source>
</evidence>
<evidence type="ECO:0000313" key="9">
    <source>
        <dbReference type="Proteomes" id="UP000245449"/>
    </source>
</evidence>
<keyword evidence="2" id="KW-0813">Transport</keyword>
<keyword evidence="3 6" id="KW-0812">Transmembrane</keyword>
<dbReference type="OrthoDB" id="7584869at2"/>
<dbReference type="PROSITE" id="PS50850">
    <property type="entry name" value="MFS"/>
    <property type="match status" value="1"/>
</dbReference>
<accession>A0A2U1JP98</accession>
<feature type="domain" description="Major facilitator superfamily (MFS) profile" evidence="7">
    <location>
        <begin position="247"/>
        <end position="444"/>
    </location>
</feature>
<dbReference type="PANTHER" id="PTHR19432:SF35">
    <property type="entry name" value="SOLUTE CARRIER FAMILY 45 MEMBER 3 ISOFORM X1"/>
    <property type="match status" value="1"/>
</dbReference>
<dbReference type="Proteomes" id="UP000245449">
    <property type="component" value="Unassembled WGS sequence"/>
</dbReference>
<gene>
    <name evidence="8" type="ORF">DB895_02190</name>
</gene>
<evidence type="ECO:0000256" key="5">
    <source>
        <dbReference type="ARBA" id="ARBA00023136"/>
    </source>
</evidence>
<keyword evidence="5 6" id="KW-0472">Membrane</keyword>
<evidence type="ECO:0000256" key="2">
    <source>
        <dbReference type="ARBA" id="ARBA00022448"/>
    </source>
</evidence>
<feature type="transmembrane region" description="Helical" evidence="6">
    <location>
        <begin position="385"/>
        <end position="410"/>
    </location>
</feature>
<evidence type="ECO:0000256" key="1">
    <source>
        <dbReference type="ARBA" id="ARBA00004141"/>
    </source>
</evidence>
<dbReference type="AlphaFoldDB" id="A0A2U1JP98"/>
<organism evidence="8 9">
    <name type="scientific">Flavobacterium psychrotolerans</name>
    <dbReference type="NCBI Taxonomy" id="2169410"/>
    <lineage>
        <taxon>Bacteria</taxon>
        <taxon>Pseudomonadati</taxon>
        <taxon>Bacteroidota</taxon>
        <taxon>Flavobacteriia</taxon>
        <taxon>Flavobacteriales</taxon>
        <taxon>Flavobacteriaceae</taxon>
        <taxon>Flavobacterium</taxon>
    </lineage>
</organism>
<comment type="caution">
    <text evidence="8">The sequence shown here is derived from an EMBL/GenBank/DDBJ whole genome shotgun (WGS) entry which is preliminary data.</text>
</comment>
<proteinExistence type="predicted"/>
<dbReference type="Gene3D" id="1.20.1250.20">
    <property type="entry name" value="MFS general substrate transporter like domains"/>
    <property type="match status" value="2"/>
</dbReference>
<dbReference type="PANTHER" id="PTHR19432">
    <property type="entry name" value="SUGAR TRANSPORTER"/>
    <property type="match status" value="1"/>
</dbReference>
<evidence type="ECO:0000259" key="7">
    <source>
        <dbReference type="PROSITE" id="PS50850"/>
    </source>
</evidence>
<protein>
    <submittedName>
        <fullName evidence="8">MFS transporter</fullName>
    </submittedName>
</protein>
<feature type="transmembrane region" description="Helical" evidence="6">
    <location>
        <begin position="296"/>
        <end position="315"/>
    </location>
</feature>
<dbReference type="InterPro" id="IPR011701">
    <property type="entry name" value="MFS"/>
</dbReference>
<evidence type="ECO:0000256" key="3">
    <source>
        <dbReference type="ARBA" id="ARBA00022692"/>
    </source>
</evidence>
<dbReference type="Pfam" id="PF07690">
    <property type="entry name" value="MFS_1"/>
    <property type="match status" value="2"/>
</dbReference>
<keyword evidence="9" id="KW-1185">Reference proteome</keyword>
<feature type="transmembrane region" description="Helical" evidence="6">
    <location>
        <begin position="188"/>
        <end position="208"/>
    </location>
</feature>
<dbReference type="GO" id="GO:0016020">
    <property type="term" value="C:membrane"/>
    <property type="evidence" value="ECO:0007669"/>
    <property type="project" value="UniProtKB-SubCell"/>
</dbReference>
<evidence type="ECO:0000256" key="6">
    <source>
        <dbReference type="SAM" id="Phobius"/>
    </source>
</evidence>